<accession>A0A6M2DCT0</accession>
<dbReference type="PROSITE" id="PS00631">
    <property type="entry name" value="CYTOSOL_AP"/>
    <property type="match status" value="1"/>
</dbReference>
<keyword evidence="4" id="KW-0378">Hydrolase</keyword>
<evidence type="ECO:0000256" key="3">
    <source>
        <dbReference type="ARBA" id="ARBA00022670"/>
    </source>
</evidence>
<organism evidence="6">
    <name type="scientific">Xenopsylla cheopis</name>
    <name type="common">Oriental rat flea</name>
    <name type="synonym">Pulex cheopis</name>
    <dbReference type="NCBI Taxonomy" id="163159"/>
    <lineage>
        <taxon>Eukaryota</taxon>
        <taxon>Metazoa</taxon>
        <taxon>Ecdysozoa</taxon>
        <taxon>Arthropoda</taxon>
        <taxon>Hexapoda</taxon>
        <taxon>Insecta</taxon>
        <taxon>Pterygota</taxon>
        <taxon>Neoptera</taxon>
        <taxon>Endopterygota</taxon>
        <taxon>Siphonaptera</taxon>
        <taxon>Pulicidae</taxon>
        <taxon>Xenopsyllinae</taxon>
        <taxon>Xenopsylla</taxon>
    </lineage>
</organism>
<dbReference type="Gene3D" id="3.40.50.10590">
    <property type="entry name" value="Zn-dependent exopeptidases"/>
    <property type="match status" value="1"/>
</dbReference>
<evidence type="ECO:0000313" key="6">
    <source>
        <dbReference type="EMBL" id="NOV43959.1"/>
    </source>
</evidence>
<dbReference type="GO" id="GO:0030145">
    <property type="term" value="F:manganese ion binding"/>
    <property type="evidence" value="ECO:0007669"/>
    <property type="project" value="InterPro"/>
</dbReference>
<evidence type="ECO:0000256" key="4">
    <source>
        <dbReference type="ARBA" id="ARBA00022801"/>
    </source>
</evidence>
<keyword evidence="2 6" id="KW-0031">Aminopeptidase</keyword>
<dbReference type="Pfam" id="PF18295">
    <property type="entry name" value="Pdase_M17_N2"/>
    <property type="match status" value="1"/>
</dbReference>
<evidence type="ECO:0000256" key="1">
    <source>
        <dbReference type="ARBA" id="ARBA00009528"/>
    </source>
</evidence>
<proteinExistence type="inferred from homology"/>
<protein>
    <submittedName>
        <fullName evidence="6">Putative aminopeptidase npepl1</fullName>
    </submittedName>
</protein>
<dbReference type="InterPro" id="IPR041417">
    <property type="entry name" value="NPEPL1_N"/>
</dbReference>
<dbReference type="PANTHER" id="PTHR11963:SF4">
    <property type="entry name" value="AMINOPEPTIDASE NPEPL1-RELATED"/>
    <property type="match status" value="1"/>
</dbReference>
<dbReference type="InterPro" id="IPR011356">
    <property type="entry name" value="Leucine_aapep/pepB"/>
</dbReference>
<dbReference type="PANTHER" id="PTHR11963">
    <property type="entry name" value="LEUCINE AMINOPEPTIDASE-RELATED"/>
    <property type="match status" value="1"/>
</dbReference>
<dbReference type="GO" id="GO:0006508">
    <property type="term" value="P:proteolysis"/>
    <property type="evidence" value="ECO:0007669"/>
    <property type="project" value="UniProtKB-KW"/>
</dbReference>
<dbReference type="SUPFAM" id="SSF53187">
    <property type="entry name" value="Zn-dependent exopeptidases"/>
    <property type="match status" value="1"/>
</dbReference>
<dbReference type="Gene3D" id="3.40.630.10">
    <property type="entry name" value="Zn peptidases"/>
    <property type="match status" value="1"/>
</dbReference>
<keyword evidence="3" id="KW-0645">Protease</keyword>
<dbReference type="FunFam" id="3.40.630.10:FF:000035">
    <property type="entry name" value="Probable aminopeptidase NPEPL1"/>
    <property type="match status" value="1"/>
</dbReference>
<feature type="domain" description="Cytosol aminopeptidase" evidence="5">
    <location>
        <begin position="334"/>
        <end position="341"/>
    </location>
</feature>
<dbReference type="CDD" id="cd00433">
    <property type="entry name" value="Peptidase_M17"/>
    <property type="match status" value="1"/>
</dbReference>
<dbReference type="EMBL" id="GIIL01000233">
    <property type="protein sequence ID" value="NOV43959.1"/>
    <property type="molecule type" value="Transcribed_RNA"/>
</dbReference>
<dbReference type="Pfam" id="PF00883">
    <property type="entry name" value="Peptidase_M17"/>
    <property type="match status" value="1"/>
</dbReference>
<dbReference type="InterPro" id="IPR000819">
    <property type="entry name" value="Peptidase_M17_C"/>
</dbReference>
<dbReference type="GO" id="GO:0070006">
    <property type="term" value="F:metalloaminopeptidase activity"/>
    <property type="evidence" value="ECO:0007669"/>
    <property type="project" value="InterPro"/>
</dbReference>
<dbReference type="AlphaFoldDB" id="A0A6M2DCT0"/>
<comment type="similarity">
    <text evidence="1">Belongs to the peptidase M17 family.</text>
</comment>
<name>A0A6M2DCT0_XENCH</name>
<reference evidence="6" key="1">
    <citation type="submission" date="2020-03" db="EMBL/GenBank/DDBJ databases">
        <title>Transcriptomic Profiling of the Digestive Tract of the Rat Flea, Xenopsylla cheopis, Following Blood Feeding and Infection with Yersinia pestis.</title>
        <authorList>
            <person name="Bland D.M."/>
            <person name="Martens C.A."/>
            <person name="Virtaneva K."/>
            <person name="Kanakabandi K."/>
            <person name="Long D."/>
            <person name="Rosenke R."/>
            <person name="Saturday G.A."/>
            <person name="Hoyt F.H."/>
            <person name="Bruno D.P."/>
            <person name="Ribeiro J.M.C."/>
            <person name="Hinnebusch J."/>
        </authorList>
    </citation>
    <scope>NUCLEOTIDE SEQUENCE</scope>
</reference>
<sequence>MTVTITYSSTLSQSDPQSHPVLIVGQLKHLRALKFDQVACKLQPRVTAETFSTAVCSLNPSPTDSCPLYLNLATVAALPVNCSRHNAPSRAHALTKLIKIASISVSETIVIVCTREDAYASGCAVARAYPLYSNKSGKTRSDSVVNVEFLIVDSDPLTLEDIQCLTHTAHGIRLTAKIVDAPTNFMNVHHFLEEVDAVGKSLGISPLVIRGDELNSMGFGGIYGVGKASTSPPALAVLSFKHPEATKTIAWVGKGITYDTGGLSIKSKTTMPGMKRDCGGAAAILGAFYTAIKNGFNQNLHAVFCLAENSVGPNATRPDDVHTLYSGRTVEINNTDAEGRLVLADGVAYASKDLKADIILDMATLTGAQGIATGIYHGAVLTNSQEWEVGCVAAGKSCADLVFPIPFTPELHFSQFDSVIADMKNSVADRENAQSSCAGLFIMAQIGFDFPGVWMHVDMAYPVSCGERATGYGVALLCTLFGKYSESKMLQNISPDIGAACTK</sequence>
<dbReference type="GO" id="GO:0005737">
    <property type="term" value="C:cytoplasm"/>
    <property type="evidence" value="ECO:0007669"/>
    <property type="project" value="InterPro"/>
</dbReference>
<evidence type="ECO:0000256" key="2">
    <source>
        <dbReference type="ARBA" id="ARBA00022438"/>
    </source>
</evidence>
<dbReference type="PRINTS" id="PR00481">
    <property type="entry name" value="LAMNOPPTDASE"/>
</dbReference>
<evidence type="ECO:0000259" key="5">
    <source>
        <dbReference type="PROSITE" id="PS00631"/>
    </source>
</evidence>